<dbReference type="PATRIC" id="fig|1195236.3.peg.4133"/>
<keyword evidence="2" id="KW-1185">Reference proteome</keyword>
<evidence type="ECO:0000313" key="1">
    <source>
        <dbReference type="EMBL" id="EMS70372.1"/>
    </source>
</evidence>
<accession>S0FGR5</accession>
<dbReference type="STRING" id="1195236.CTER_3921"/>
<dbReference type="RefSeq" id="WP_004628641.1">
    <property type="nucleotide sequence ID" value="NZ_AORV01000056.1"/>
</dbReference>
<proteinExistence type="predicted"/>
<dbReference type="EMBL" id="AORV01000056">
    <property type="protein sequence ID" value="EMS70372.1"/>
    <property type="molecule type" value="Genomic_DNA"/>
</dbReference>
<evidence type="ECO:0000313" key="2">
    <source>
        <dbReference type="Proteomes" id="UP000014155"/>
    </source>
</evidence>
<reference evidence="1 2" key="1">
    <citation type="journal article" date="2013" name="Genome Announc.">
        <title>Draft Genome Sequence of the Cellulolytic, Mesophilic, Anaerobic Bacterium Clostridium termitidis Strain CT1112 (DSM 5398).</title>
        <authorList>
            <person name="Lal S."/>
            <person name="Ramachandran U."/>
            <person name="Zhang X."/>
            <person name="Munir R."/>
            <person name="Sparling R."/>
            <person name="Levin D.B."/>
        </authorList>
    </citation>
    <scope>NUCLEOTIDE SEQUENCE [LARGE SCALE GENOMIC DNA]</scope>
    <source>
        <strain evidence="1 2">CT1112</strain>
    </source>
</reference>
<comment type="caution">
    <text evidence="1">The sequence shown here is derived from an EMBL/GenBank/DDBJ whole genome shotgun (WGS) entry which is preliminary data.</text>
</comment>
<protein>
    <submittedName>
        <fullName evidence="1">Uncharacterized protein</fullName>
    </submittedName>
</protein>
<dbReference type="AlphaFoldDB" id="S0FGR5"/>
<organism evidence="1 2">
    <name type="scientific">Ruminiclostridium cellobioparum subsp. termitidis CT1112</name>
    <dbReference type="NCBI Taxonomy" id="1195236"/>
    <lineage>
        <taxon>Bacteria</taxon>
        <taxon>Bacillati</taxon>
        <taxon>Bacillota</taxon>
        <taxon>Clostridia</taxon>
        <taxon>Eubacteriales</taxon>
        <taxon>Oscillospiraceae</taxon>
        <taxon>Ruminiclostridium</taxon>
    </lineage>
</organism>
<dbReference type="Proteomes" id="UP000014155">
    <property type="component" value="Unassembled WGS sequence"/>
</dbReference>
<gene>
    <name evidence="1" type="ORF">CTER_3921</name>
</gene>
<dbReference type="eggNOG" id="ENOG5032U7T">
    <property type="taxonomic scope" value="Bacteria"/>
</dbReference>
<name>S0FGR5_RUMCE</name>
<sequence length="428" mass="48799">MLPSRIVLSKGYDNDHLIIPNGSEEYYTLWNGAQEYLKAALKDKPTRTEPFNEEKWGIIAANNPYYFEFKTDINIDIVKWVLNIKNSVDSVMGLNKVAIYPDDPENGYSDTIYIKDSNNIYTYVVSGYGGAALDQKEFETVYESHKNNFKIKNYKIAIETGSKSLLPKDMIAPFTSNSEEEYTNLNSISFGSLQGPTSSLAEYDAIQLELLGEIRNDYYPDEDVYGAVVFKKSDSVYRLYKNSVIEYKYTGNQGVTERTRILDAYQKAVGFIMELKARSRHMDNINLYLSSVKEGSNSFIFKFDYSIADGEGHGDVPLLLKDFKLPNSEQSLDSAITIEATSKRVIQCRWVALKLEVNKIFKEYTWNFPELVDRAYSLNKELSNANLPIRDYGIYYVLTPPEVNSTMITPSFVLFNNTGSYDMPLDGK</sequence>